<accession>A0AAP0CTW6</accession>
<comment type="caution">
    <text evidence="2">The sequence shown here is derived from an EMBL/GenBank/DDBJ whole genome shotgun (WGS) entry which is preliminary data.</text>
</comment>
<keyword evidence="3" id="KW-1185">Reference proteome</keyword>
<evidence type="ECO:0000256" key="1">
    <source>
        <dbReference type="SAM" id="SignalP"/>
    </source>
</evidence>
<dbReference type="AlphaFoldDB" id="A0AAP0CTW6"/>
<proteinExistence type="predicted"/>
<protein>
    <submittedName>
        <fullName evidence="2">Uncharacterized protein</fullName>
    </submittedName>
</protein>
<feature type="signal peptide" evidence="1">
    <location>
        <begin position="1"/>
        <end position="18"/>
    </location>
</feature>
<feature type="chain" id="PRO_5042884645" evidence="1">
    <location>
        <begin position="19"/>
        <end position="147"/>
    </location>
</feature>
<dbReference type="PANTHER" id="PTHR34961:SF7">
    <property type="entry name" value="TRANSMEMBRANE PROTEIN"/>
    <property type="match status" value="1"/>
</dbReference>
<dbReference type="InterPro" id="IPR049306">
    <property type="entry name" value="GLV1-2"/>
</dbReference>
<dbReference type="PANTHER" id="PTHR34961">
    <property type="entry name" value="TRANSMEMBRANE PROTEIN"/>
    <property type="match status" value="1"/>
</dbReference>
<dbReference type="Pfam" id="PF21529">
    <property type="entry name" value="GLV1-2"/>
    <property type="match status" value="1"/>
</dbReference>
<dbReference type="Proteomes" id="UP001408789">
    <property type="component" value="Unassembled WGS sequence"/>
</dbReference>
<dbReference type="InterPro" id="IPR053313">
    <property type="entry name" value="RGF"/>
</dbReference>
<sequence length="147" mass="16825">MSFLVYCLIIHLCFSMHACNSRHLGVFHKQPGKEFRPNIIITTKTPGVALVEFQGRNLSEDKESKLSNIAQKTTREGSDIKQQVQVSDQEENKIVGWKNHDRSTMESKLQDSKEAIHKSKENGFTEDVVVMDYAQPHRKPPIHNIQP</sequence>
<keyword evidence="1" id="KW-0732">Signal</keyword>
<name>A0AAP0CTW6_9ASTR</name>
<organism evidence="2 3">
    <name type="scientific">Deinandra increscens subsp. villosa</name>
    <dbReference type="NCBI Taxonomy" id="3103831"/>
    <lineage>
        <taxon>Eukaryota</taxon>
        <taxon>Viridiplantae</taxon>
        <taxon>Streptophyta</taxon>
        <taxon>Embryophyta</taxon>
        <taxon>Tracheophyta</taxon>
        <taxon>Spermatophyta</taxon>
        <taxon>Magnoliopsida</taxon>
        <taxon>eudicotyledons</taxon>
        <taxon>Gunneridae</taxon>
        <taxon>Pentapetalae</taxon>
        <taxon>asterids</taxon>
        <taxon>campanulids</taxon>
        <taxon>Asterales</taxon>
        <taxon>Asteraceae</taxon>
        <taxon>Asteroideae</taxon>
        <taxon>Heliantheae alliance</taxon>
        <taxon>Madieae</taxon>
        <taxon>Madiinae</taxon>
        <taxon>Deinandra</taxon>
    </lineage>
</organism>
<evidence type="ECO:0000313" key="3">
    <source>
        <dbReference type="Proteomes" id="UP001408789"/>
    </source>
</evidence>
<evidence type="ECO:0000313" key="2">
    <source>
        <dbReference type="EMBL" id="KAK9059199.1"/>
    </source>
</evidence>
<reference evidence="2 3" key="1">
    <citation type="submission" date="2024-04" db="EMBL/GenBank/DDBJ databases">
        <title>The reference genome of an endangered Asteraceae, Deinandra increscens subsp. villosa, native to the Central Coast of California.</title>
        <authorList>
            <person name="Guilliams M."/>
            <person name="Hasenstab-Lehman K."/>
            <person name="Meyer R."/>
            <person name="Mcevoy S."/>
        </authorList>
    </citation>
    <scope>NUCLEOTIDE SEQUENCE [LARGE SCALE GENOMIC DNA]</scope>
    <source>
        <tissue evidence="2">Leaf</tissue>
    </source>
</reference>
<dbReference type="EMBL" id="JBCNJP010000021">
    <property type="protein sequence ID" value="KAK9059199.1"/>
    <property type="molecule type" value="Genomic_DNA"/>
</dbReference>
<gene>
    <name evidence="2" type="ORF">SSX86_021818</name>
</gene>